<evidence type="ECO:0000259" key="1">
    <source>
        <dbReference type="Pfam" id="PF01636"/>
    </source>
</evidence>
<feature type="domain" description="Aminoglycoside phosphotransferase" evidence="1">
    <location>
        <begin position="126"/>
        <end position="263"/>
    </location>
</feature>
<accession>A0A538SIJ9</accession>
<reference evidence="2 3" key="1">
    <citation type="journal article" date="2019" name="Nat. Microbiol.">
        <title>Mediterranean grassland soil C-N compound turnover is dependent on rainfall and depth, and is mediated by genomically divergent microorganisms.</title>
        <authorList>
            <person name="Diamond S."/>
            <person name="Andeer P.F."/>
            <person name="Li Z."/>
            <person name="Crits-Christoph A."/>
            <person name="Burstein D."/>
            <person name="Anantharaman K."/>
            <person name="Lane K.R."/>
            <person name="Thomas B.C."/>
            <person name="Pan C."/>
            <person name="Northen T.R."/>
            <person name="Banfield J.F."/>
        </authorList>
    </citation>
    <scope>NUCLEOTIDE SEQUENCE [LARGE SCALE GENOMIC DNA]</scope>
    <source>
        <strain evidence="2">WS_2</strain>
    </source>
</reference>
<organism evidence="2 3">
    <name type="scientific">Eiseniibacteriota bacterium</name>
    <dbReference type="NCBI Taxonomy" id="2212470"/>
    <lineage>
        <taxon>Bacteria</taxon>
        <taxon>Candidatus Eiseniibacteriota</taxon>
    </lineage>
</organism>
<dbReference type="InterPro" id="IPR002575">
    <property type="entry name" value="Aminoglycoside_PTrfase"/>
</dbReference>
<sequence length="345" mass="37728">MAARRLILSAATVLAPPPPTHAERIDLGARLSRLQGPAALLEILAPELPPGFAPAGVLCTVQSLHNDRFVLEARLRSDAGVERRYALKVYVGGAGHSLWERARTLARGFESEHGSLALPTRYIERERMLVFPWIEGEPLSGIVDGRKPELIERAARLAADLHRSAAAPAPSATAAVLVEEALGQCGRLHDRHPRIAEVVAPLARKLERCLKILDPVPPALVHGDLAQGQLLWTGERLVLLDLDRMGWADPAFDAGHFLAQLERRCLADGTPAELEERWWTCFRDAYRAAMPEVASRHIDFYRGLTLVRKLATLSRRPPPAWAELVPRLAARACAALEAVAAGGAR</sequence>
<dbReference type="Gene3D" id="3.90.1200.10">
    <property type="match status" value="1"/>
</dbReference>
<dbReference type="GO" id="GO:0016740">
    <property type="term" value="F:transferase activity"/>
    <property type="evidence" value="ECO:0007669"/>
    <property type="project" value="UniProtKB-KW"/>
</dbReference>
<dbReference type="Pfam" id="PF01636">
    <property type="entry name" value="APH"/>
    <property type="match status" value="1"/>
</dbReference>
<gene>
    <name evidence="2" type="ORF">E6K72_10745</name>
</gene>
<evidence type="ECO:0000313" key="2">
    <source>
        <dbReference type="EMBL" id="TMQ51188.1"/>
    </source>
</evidence>
<protein>
    <submittedName>
        <fullName evidence="2">Aminoglycoside phosphotransferase family protein</fullName>
    </submittedName>
</protein>
<comment type="caution">
    <text evidence="2">The sequence shown here is derived from an EMBL/GenBank/DDBJ whole genome shotgun (WGS) entry which is preliminary data.</text>
</comment>
<keyword evidence="2" id="KW-0808">Transferase</keyword>
<dbReference type="EMBL" id="VBOS01000386">
    <property type="protein sequence ID" value="TMQ51188.1"/>
    <property type="molecule type" value="Genomic_DNA"/>
</dbReference>
<dbReference type="SUPFAM" id="SSF56112">
    <property type="entry name" value="Protein kinase-like (PK-like)"/>
    <property type="match status" value="1"/>
</dbReference>
<name>A0A538SIJ9_UNCEI</name>
<dbReference type="AlphaFoldDB" id="A0A538SIJ9"/>
<dbReference type="Proteomes" id="UP000317716">
    <property type="component" value="Unassembled WGS sequence"/>
</dbReference>
<evidence type="ECO:0000313" key="3">
    <source>
        <dbReference type="Proteomes" id="UP000317716"/>
    </source>
</evidence>
<proteinExistence type="predicted"/>
<dbReference type="InterPro" id="IPR011009">
    <property type="entry name" value="Kinase-like_dom_sf"/>
</dbReference>